<sequence length="536" mass="60152">MTRYRALSLVKGVSRSTHAQLTSPKFGYKRYSTNVSTGTPTPTKDSLHEALQNLKTVFPNRNELYSRIDLVTSSSPVPKIGVIPFKSARDDIKSLTESLLADPLASNQDWFQAFRNRLLSKDVLIKWAPAFEYVGNNNSLIEYPVPFRTADDSTRQNTQILEVNSVSDSMEHLKDCHLHIFVTTSVKDVLAMSPLPKTDYPSILVVDDARAVRLDQDQEPAGAAISQTKFPSTVWVSSKIALEAVDKLIESPSNSSIYLTKWKESRIATVEDIVFSSLPVLNGHLVDSVIATCQSIVEPSLKSHAEQQAEKGISETVQMREQWAQQAHRELQGTLSQSLETMQSSILAWWKLYYKVDDIYDTALTVIYRQFLPISKERLEYCLGRIDQQAIEIYGTAPSTSPPTEIFDAQNALAATEAVTLHDTGLKLLTTTIFGIQLPLTIIPLLGVYFYDYSMYAMASIIGLGVVVGFRYLQKGWLKATDQFNLAVKEKARLVLASSERLIWSSYESKVLEQQKLASHRQQLIENVRRAKGNYN</sequence>
<name>A0A167C6I4_9ASCO</name>
<protein>
    <recommendedName>
        <fullName evidence="2">Mmc1 C-terminal domain-containing protein</fullName>
    </recommendedName>
</protein>
<feature type="transmembrane region" description="Helical" evidence="1">
    <location>
        <begin position="455"/>
        <end position="473"/>
    </location>
</feature>
<dbReference type="Pfam" id="PF23868">
    <property type="entry name" value="Mmc1_C"/>
    <property type="match status" value="1"/>
</dbReference>
<reference evidence="3 4" key="1">
    <citation type="submission" date="2016-02" db="EMBL/GenBank/DDBJ databases">
        <title>Complete genome sequence and transcriptome regulation of the pentose utilising yeast Sugiyamaella lignohabitans.</title>
        <authorList>
            <person name="Bellasio M."/>
            <person name="Peymann A."/>
            <person name="Valli M."/>
            <person name="Sipitzky M."/>
            <person name="Graf A."/>
            <person name="Sauer M."/>
            <person name="Marx H."/>
            <person name="Mattanovich D."/>
        </authorList>
    </citation>
    <scope>NUCLEOTIDE SEQUENCE [LARGE SCALE GENOMIC DNA]</scope>
    <source>
        <strain evidence="3 4">CBS 10342</strain>
    </source>
</reference>
<evidence type="ECO:0000313" key="4">
    <source>
        <dbReference type="Proteomes" id="UP000189580"/>
    </source>
</evidence>
<dbReference type="KEGG" id="slb:AWJ20_4084"/>
<evidence type="ECO:0000259" key="2">
    <source>
        <dbReference type="Pfam" id="PF23868"/>
    </source>
</evidence>
<keyword evidence="4" id="KW-1185">Reference proteome</keyword>
<dbReference type="AlphaFoldDB" id="A0A167C6I4"/>
<dbReference type="PANTHER" id="PTHR38644">
    <property type="entry name" value="EXPRESSED PROTEIN"/>
    <property type="match status" value="1"/>
</dbReference>
<dbReference type="EMBL" id="CP014500">
    <property type="protein sequence ID" value="ANB11280.1"/>
    <property type="molecule type" value="Genomic_DNA"/>
</dbReference>
<dbReference type="OrthoDB" id="5319015at2759"/>
<dbReference type="RefSeq" id="XP_018733757.1">
    <property type="nucleotide sequence ID" value="XM_018881137.1"/>
</dbReference>
<dbReference type="Pfam" id="PF23867">
    <property type="entry name" value="Mmc1_N"/>
    <property type="match status" value="1"/>
</dbReference>
<keyword evidence="1" id="KW-0812">Transmembrane</keyword>
<dbReference type="PANTHER" id="PTHR38644:SF1">
    <property type="entry name" value="EXPRESSED PROTEIN"/>
    <property type="match status" value="1"/>
</dbReference>
<proteinExistence type="predicted"/>
<keyword evidence="1" id="KW-0472">Membrane</keyword>
<feature type="domain" description="Mmc1 C-terminal" evidence="2">
    <location>
        <begin position="319"/>
        <end position="493"/>
    </location>
</feature>
<gene>
    <name evidence="3" type="ORF">AWJ20_4084</name>
</gene>
<dbReference type="GeneID" id="30036177"/>
<dbReference type="Proteomes" id="UP000189580">
    <property type="component" value="Chromosome c"/>
</dbReference>
<organism evidence="3 4">
    <name type="scientific">Sugiyamaella lignohabitans</name>
    <dbReference type="NCBI Taxonomy" id="796027"/>
    <lineage>
        <taxon>Eukaryota</taxon>
        <taxon>Fungi</taxon>
        <taxon>Dikarya</taxon>
        <taxon>Ascomycota</taxon>
        <taxon>Saccharomycotina</taxon>
        <taxon>Dipodascomycetes</taxon>
        <taxon>Dipodascales</taxon>
        <taxon>Trichomonascaceae</taxon>
        <taxon>Sugiyamaella</taxon>
    </lineage>
</organism>
<evidence type="ECO:0000313" key="3">
    <source>
        <dbReference type="EMBL" id="ANB11280.1"/>
    </source>
</evidence>
<evidence type="ECO:0000256" key="1">
    <source>
        <dbReference type="SAM" id="Phobius"/>
    </source>
</evidence>
<accession>A0A167C6I4</accession>
<keyword evidence="1" id="KW-1133">Transmembrane helix</keyword>
<dbReference type="InterPro" id="IPR056196">
    <property type="entry name" value="Mmc1_C"/>
</dbReference>